<evidence type="ECO:0000313" key="2">
    <source>
        <dbReference type="EMBL" id="MBB5109854.1"/>
    </source>
</evidence>
<dbReference type="AlphaFoldDB" id="A0A7W8B3U4"/>
<proteinExistence type="predicted"/>
<accession>A0A7W8B3U4</accession>
<feature type="transmembrane region" description="Helical" evidence="1">
    <location>
        <begin position="89"/>
        <end position="107"/>
    </location>
</feature>
<keyword evidence="3" id="KW-1185">Reference proteome</keyword>
<reference evidence="2 3" key="1">
    <citation type="submission" date="2020-08" db="EMBL/GenBank/DDBJ databases">
        <title>Genomic Encyclopedia of Type Strains, Phase III (KMG-III): the genomes of soil and plant-associated and newly described type strains.</title>
        <authorList>
            <person name="Whitman W."/>
        </authorList>
    </citation>
    <scope>NUCLEOTIDE SEQUENCE [LARGE SCALE GENOMIC DNA]</scope>
    <source>
        <strain evidence="2 3">CECT 3146</strain>
    </source>
</reference>
<dbReference type="EMBL" id="JACHJD010000043">
    <property type="protein sequence ID" value="MBB5109854.1"/>
    <property type="molecule type" value="Genomic_DNA"/>
</dbReference>
<dbReference type="RefSeq" id="WP_229879947.1">
    <property type="nucleotide sequence ID" value="NZ_BMSQ01000047.1"/>
</dbReference>
<dbReference type="Proteomes" id="UP000549009">
    <property type="component" value="Unassembled WGS sequence"/>
</dbReference>
<organism evidence="2 3">
    <name type="scientific">Streptomyces spectabilis</name>
    <dbReference type="NCBI Taxonomy" id="68270"/>
    <lineage>
        <taxon>Bacteria</taxon>
        <taxon>Bacillati</taxon>
        <taxon>Actinomycetota</taxon>
        <taxon>Actinomycetes</taxon>
        <taxon>Kitasatosporales</taxon>
        <taxon>Streptomycetaceae</taxon>
        <taxon>Streptomyces</taxon>
    </lineage>
</organism>
<protein>
    <submittedName>
        <fullName evidence="2">Uncharacterized protein</fullName>
    </submittedName>
</protein>
<sequence>MGAVFFMRFHSARGPWCRTCGIAAVRELTTKTLWQGWWSPFSLALFTPFTLISNLVAYRKLTALDPPDPAAPGAAPLCEGPPVLHRPQAYVALVPLIWAVVFITALITQA</sequence>
<keyword evidence="1" id="KW-0812">Transmembrane</keyword>
<feature type="transmembrane region" description="Helical" evidence="1">
    <location>
        <begin position="37"/>
        <end position="57"/>
    </location>
</feature>
<evidence type="ECO:0000256" key="1">
    <source>
        <dbReference type="SAM" id="Phobius"/>
    </source>
</evidence>
<evidence type="ECO:0000313" key="3">
    <source>
        <dbReference type="Proteomes" id="UP000549009"/>
    </source>
</evidence>
<keyword evidence="1" id="KW-1133">Transmembrane helix</keyword>
<comment type="caution">
    <text evidence="2">The sequence shown here is derived from an EMBL/GenBank/DDBJ whole genome shotgun (WGS) entry which is preliminary data.</text>
</comment>
<gene>
    <name evidence="2" type="ORF">FHS40_008984</name>
</gene>
<name>A0A7W8B3U4_STRST</name>
<keyword evidence="1" id="KW-0472">Membrane</keyword>